<dbReference type="PANTHER" id="PTHR30250">
    <property type="entry name" value="PST FAMILY PREDICTED COLANIC ACID TRANSPORTER"/>
    <property type="match status" value="1"/>
</dbReference>
<reference evidence="7" key="2">
    <citation type="submission" date="2004-03" db="EMBL/GenBank/DDBJ databases">
        <authorList>
            <person name="Tabei S.M.B."/>
            <person name="Gryllos I."/>
            <person name="Shaw J.G."/>
        </authorList>
    </citation>
    <scope>NUCLEOTIDE SEQUENCE</scope>
    <source>
        <strain evidence="7">Sch3</strain>
    </source>
</reference>
<feature type="transmembrane region" description="Helical" evidence="6">
    <location>
        <begin position="215"/>
        <end position="237"/>
    </location>
</feature>
<proteinExistence type="predicted"/>
<dbReference type="GO" id="GO:0005886">
    <property type="term" value="C:plasma membrane"/>
    <property type="evidence" value="ECO:0007669"/>
    <property type="project" value="UniProtKB-SubCell"/>
</dbReference>
<evidence type="ECO:0000256" key="4">
    <source>
        <dbReference type="ARBA" id="ARBA00022989"/>
    </source>
</evidence>
<evidence type="ECO:0000256" key="6">
    <source>
        <dbReference type="SAM" id="Phobius"/>
    </source>
</evidence>
<evidence type="ECO:0000256" key="1">
    <source>
        <dbReference type="ARBA" id="ARBA00004651"/>
    </source>
</evidence>
<feature type="transmembrane region" description="Helical" evidence="6">
    <location>
        <begin position="330"/>
        <end position="352"/>
    </location>
</feature>
<evidence type="ECO:0000256" key="3">
    <source>
        <dbReference type="ARBA" id="ARBA00022692"/>
    </source>
</evidence>
<dbReference type="InterPro" id="IPR050833">
    <property type="entry name" value="Poly_Biosynth_Transport"/>
</dbReference>
<protein>
    <submittedName>
        <fullName evidence="7">Lsg</fullName>
    </submittedName>
</protein>
<keyword evidence="5 6" id="KW-0472">Membrane</keyword>
<dbReference type="PANTHER" id="PTHR30250:SF11">
    <property type="entry name" value="O-ANTIGEN TRANSPORTER-RELATED"/>
    <property type="match status" value="1"/>
</dbReference>
<dbReference type="RefSeq" id="WP_139737848.1">
    <property type="nucleotide sequence ID" value="NZ_CAAKNI010000169.1"/>
</dbReference>
<feature type="transmembrane region" description="Helical" evidence="6">
    <location>
        <begin position="243"/>
        <end position="263"/>
    </location>
</feature>
<feature type="transmembrane region" description="Helical" evidence="6">
    <location>
        <begin position="7"/>
        <end position="28"/>
    </location>
</feature>
<feature type="transmembrane region" description="Helical" evidence="6">
    <location>
        <begin position="289"/>
        <end position="310"/>
    </location>
</feature>
<gene>
    <name evidence="7" type="primary">lsg</name>
</gene>
<comment type="subcellular location">
    <subcellularLocation>
        <location evidence="1">Cell membrane</location>
        <topology evidence="1">Multi-pass membrane protein</topology>
    </subcellularLocation>
</comment>
<accession>Q7BR79</accession>
<keyword evidence="4 6" id="KW-1133">Transmembrane helix</keyword>
<feature type="transmembrane region" description="Helical" evidence="6">
    <location>
        <begin position="83"/>
        <end position="109"/>
    </location>
</feature>
<reference evidence="7" key="1">
    <citation type="journal article" date="2001" name="Infect. Immun.">
        <title>Role of flm locus in mesophilic Aeromonas species adherence.</title>
        <authorList>
            <person name="Gryllos I."/>
            <person name="Shaw J.G."/>
            <person name="Gavin R."/>
            <person name="Merino S."/>
            <person name="Tomas J.M."/>
        </authorList>
    </citation>
    <scope>NUCLEOTIDE SEQUENCE</scope>
    <source>
        <strain evidence="7">Sch3</strain>
    </source>
</reference>
<dbReference type="AlphaFoldDB" id="Q7BR79"/>
<dbReference type="EMBL" id="AF126256">
    <property type="protein sequence ID" value="AAS66623.1"/>
    <property type="molecule type" value="Genomic_DNA"/>
</dbReference>
<dbReference type="Pfam" id="PF01943">
    <property type="entry name" value="Polysacc_synt"/>
    <property type="match status" value="1"/>
</dbReference>
<dbReference type="InterPro" id="IPR002797">
    <property type="entry name" value="Polysacc_synth"/>
</dbReference>
<evidence type="ECO:0000256" key="2">
    <source>
        <dbReference type="ARBA" id="ARBA00022475"/>
    </source>
</evidence>
<feature type="transmembrane region" description="Helical" evidence="6">
    <location>
        <begin position="395"/>
        <end position="414"/>
    </location>
</feature>
<sequence>MSLAKSSLVYLISNIINALIPFLLLPILTRLLSPAEYGQVAMFQILVAGLAAFVGLNTVGAANRKFYEHNNSLKALGLYNGACLQILLGSMIIVFILCVLFSELLVSYLSIPVNWIYSAVLLSSFNFILNLRLGQWQIRGEAIKFGALQISNSLFNMGLSLLLVLSLHHGAQGRIDAQIIAAGLSTVVAVYLLMKDGLVHLYSLRVDYIKQALQFGIPLIPHVFGFFLLSAIDRFVINQKLGLGHAGIYMVAVQLSMAFNIVFDALNKAYVPWLFEILKRDEMAEKRRVVNYTYLYFIFLLAIAPIPFLIGPWALCFIAGEEFRKAGEIIGWLCLGQIFGGMYLMVTNYIFYAKKNSGLSLITITSGIINVGLLLLLVNSFGLIGAAWAFAITKFIQFISTWLYSSFVLAMPWLPQGGKL</sequence>
<organism evidence="7">
    <name type="scientific">Aeromonas caviae</name>
    <name type="common">Aeromonas punctata</name>
    <dbReference type="NCBI Taxonomy" id="648"/>
    <lineage>
        <taxon>Bacteria</taxon>
        <taxon>Pseudomonadati</taxon>
        <taxon>Pseudomonadota</taxon>
        <taxon>Gammaproteobacteria</taxon>
        <taxon>Aeromonadales</taxon>
        <taxon>Aeromonadaceae</taxon>
        <taxon>Aeromonas</taxon>
    </lineage>
</organism>
<feature type="transmembrane region" description="Helical" evidence="6">
    <location>
        <begin position="154"/>
        <end position="171"/>
    </location>
</feature>
<feature type="transmembrane region" description="Helical" evidence="6">
    <location>
        <begin position="115"/>
        <end position="133"/>
    </location>
</feature>
<keyword evidence="3 6" id="KW-0812">Transmembrane</keyword>
<feature type="transmembrane region" description="Helical" evidence="6">
    <location>
        <begin position="40"/>
        <end position="62"/>
    </location>
</feature>
<name>Q7BR79_AERCA</name>
<evidence type="ECO:0000313" key="7">
    <source>
        <dbReference type="EMBL" id="AAS66623.1"/>
    </source>
</evidence>
<feature type="transmembrane region" description="Helical" evidence="6">
    <location>
        <begin position="177"/>
        <end position="194"/>
    </location>
</feature>
<evidence type="ECO:0000256" key="5">
    <source>
        <dbReference type="ARBA" id="ARBA00023136"/>
    </source>
</evidence>
<feature type="transmembrane region" description="Helical" evidence="6">
    <location>
        <begin position="359"/>
        <end position="389"/>
    </location>
</feature>
<keyword evidence="2" id="KW-1003">Cell membrane</keyword>